<keyword evidence="2" id="KW-0472">Membrane</keyword>
<organism evidence="4">
    <name type="scientific">Spongospora subterranea</name>
    <dbReference type="NCBI Taxonomy" id="70186"/>
    <lineage>
        <taxon>Eukaryota</taxon>
        <taxon>Sar</taxon>
        <taxon>Rhizaria</taxon>
        <taxon>Endomyxa</taxon>
        <taxon>Phytomyxea</taxon>
        <taxon>Plasmodiophorida</taxon>
        <taxon>Plasmodiophoridae</taxon>
        <taxon>Spongospora</taxon>
    </lineage>
</organism>
<feature type="non-terminal residue" evidence="4">
    <location>
        <position position="2280"/>
    </location>
</feature>
<dbReference type="PANTHER" id="PTHR15678:SF6">
    <property type="entry name" value="BRIDGE-LIKE LIPID TRANSFER PROTEIN FAMILY MEMBER 2"/>
    <property type="match status" value="1"/>
</dbReference>
<protein>
    <recommendedName>
        <fullName evidence="3">FMP27/BLTP2/Hobbit GFWDK motif-containing RBG unit domain-containing protein</fullName>
    </recommendedName>
</protein>
<keyword evidence="2" id="KW-1133">Transmembrane helix</keyword>
<dbReference type="InterPro" id="IPR045167">
    <property type="entry name" value="Hobbit"/>
</dbReference>
<evidence type="ECO:0000256" key="2">
    <source>
        <dbReference type="SAM" id="Phobius"/>
    </source>
</evidence>
<name>A0A0H5QTY2_9EUKA</name>
<accession>A0A0H5QTY2</accession>
<dbReference type="Pfam" id="PF10344">
    <property type="entry name" value="Hobbit"/>
    <property type="match status" value="2"/>
</dbReference>
<dbReference type="EMBL" id="HACM01004903">
    <property type="protein sequence ID" value="CRZ05345.1"/>
    <property type="molecule type" value="Transcribed_RNA"/>
</dbReference>
<feature type="transmembrane region" description="Helical" evidence="2">
    <location>
        <begin position="6"/>
        <end position="26"/>
    </location>
</feature>
<evidence type="ECO:0000256" key="1">
    <source>
        <dbReference type="SAM" id="MobiDB-lite"/>
    </source>
</evidence>
<evidence type="ECO:0000259" key="3">
    <source>
        <dbReference type="SMART" id="SM01214"/>
    </source>
</evidence>
<feature type="domain" description="FMP27/BLTP2/Hobbit GFWDK motif-containing RBG unit" evidence="3">
    <location>
        <begin position="931"/>
        <end position="1069"/>
    </location>
</feature>
<dbReference type="PANTHER" id="PTHR15678">
    <property type="entry name" value="ANTIGEN MLAA-22-RELATED"/>
    <property type="match status" value="1"/>
</dbReference>
<evidence type="ECO:0000313" key="4">
    <source>
        <dbReference type="EMBL" id="CRZ05345.1"/>
    </source>
</evidence>
<proteinExistence type="predicted"/>
<sequence>MITVSSILTITSVASLIIFSLLYICLPRLLTIFLKGISRDIGPFIISFNLKQIVQIHLLQDRLICIIIHSACIQATKNPAYREVKKQVSKGSGLLFHLLSGLICCRFTNLSIEYGHDVSSCSVLIPFLSVISCPKSRTIWRVTSHIHSFTLHLFHDNIRAISLNIADFAVEADMQTSRYDRPRIPELSVSLSGTAITACDEAGRILTMITRNLRPPPDPSPLAHSTNMFPAAVRVLLYSLSFKIGMSESGIDKASISIRSRQTHIGPCLATEAFVQGSIFAIRSRPVISLTTVCLHIGQQTLPDLENEWVPYIDDYRIYLSGLRIRTSLEECSELFEFISNLNSDSVSDGRLPRIFSESKRLEFSLLDSVMVVNSVSGSLDKLALTLHGISRNSETSLISRVADFSLCNATAFLQGQEDCLAVLTSFLSCTTFSVLGTAIPCRHFDGNIRHLVVHVPITAIALCQSIFSRFWVPSVKAVSSWNSSAGFIVSDLCLIAESVNTVSCLHRFAVVKVDSASCSFNGPASYFGHVSILSASAFALLAHYDSVDFSFCSRLLGNEDYVQLIESEFRSGAPASISQLDIAWSLPFHTSVYSIGQDIRSQMLQKGPNTAPSSYIVNIRQASTMFHFDSGAKIALDTKKVSVRLGGASLEVSTQAGALAANGFELLSWCSAQFVRESRSSLPDLDFRFSQLTVFLADQFGFGLVLDVIRRRWKAIKAWQKNLSPVSPVSSPMGLDFRCFCLTVDSLGVFFEENCLERAYLYRRWIGLGSARRRDHRKTTYRCRDTGYSLSEMFQENNEDVSVLQEVVRKRSRAMSSPQCFTSKDKCRPRASKASDPLDDPFVDQFAQLRHLSSDKLRWVLASLRIGHLSLSLSPESTAVSHSEIVSKINDLDSAFVPAYTVPGEGQEFDDLWALNIHLTCSQSILTLRDYPFPLVSAHAFSVKGLVVGASLKPPELFKKLSVVAIPFSRCHRSMAPVEMTRSLITIKVYTDLHLESDGVNISYGQCQRGAIASFSKALAKLSETGLPSLNASLSWWDNLRYKVHGRIRLCGNRLVFRLLSSANPYDDECISCHSEKIQITSAHKRISINARNLLINLDEGRTSPSTISRTGLLLSSPSVHIGIHVNWQCKSPDASQHYVHHMHWQTHEFEQSSIQDRDLFDFFRASGLLLRINMKLSPGIANSSEDLVGPLLSFWLENLPWFRRLQTLFTYPPIVCSVLPKIILRENVAIAARRQLVTLSSLLLKLHLQVVLTSTVIELISIPNNPNTRVDASILGIQFFAERLGFETDLNVIDDTSIVLKSAGPAKPRKKWVWSRQRAFAEFPSIDLLIPVVLTSTADEDDDVAKDRLAHPLSQTPFATGEGDSGSTFFISANDLSYCSPSAGGKRGVAFVASTLVMHCLHRPLTPAMVNLEPVPQLPDATEEINSVQEFLKSHFEDVSVQSFSTLEENVQAGSTGGFSSVDDVSSDQDSIHDEHDNDDNLQERHEHYVVVSSARILWNNTIRASFNALWSLLSCFDHEDCPPERDISVQPEVSPRQSKAMKHYSTWSPSMSPALLAPVSKRSSSPRRLSSFELFQRLEERGEHTVHAHDDANAGKESGRGGGSATVADDIGTSSCCSESVADATVHTRFVMKLEQPQIILQSLEVGCSVVVSAHQAKVDLVAYLYNFPADQQRERDLNSHIFSSSVRPTLDRCAPYFAQGRAGKQLSQLKCGARPATLPFIYYKKLIRSRLDHAQLHVVPNNIDVDSNAMEWIPLEEFPFIREASRSFDTDKEAADDTAATSSQDLYSNRYLKSNGIFQRITSPTSLGFDYSYDVNMDTKDVGALEYQFRHRATFEESEKMFDVVEDDMMPLPTRPAHDDTSFENLALPILTSSTNIHIKSISAVMDSVQYKAFLEVIDNLVLSPVQHVRAAARAGQSRRNANAGSNPAAVDPKEIQRLCQKALDIPQQRSLLTTFRRCISYEIQETSWTIITNSPDVYLQVQIRNAHGYHRYGVGEGRDIEFGLKEFRIRNLAANALWPDVVAPHGRWDVAKASSELMLRVRSQVLGLSSSFSTRLKDVTVWDHFEVKVFPLIIKVHSQHYAVTRGYFFPEKEVSPVLTTTQLLLQVHRNTQTAGMVIPAAYASSHKKAVMRLRKPVLMMHGRIARSNASFTQQRLLSHDMSPKPVLLNYFKYMHISDLEFHIYLRGWIFDLDDLHVIISSFTCNGELWTWDKFVSKVEGHVQTSVLKQSKSLLKQKFSSSVKSLAEKEHKIRDRFTARFGLYQHSHEHEDSKNS</sequence>
<dbReference type="InterPro" id="IPR019441">
    <property type="entry name" value="FMP27/BLTP2/Hobbit_GFWDK_RBG"/>
</dbReference>
<keyword evidence="2" id="KW-0812">Transmembrane</keyword>
<dbReference type="SMART" id="SM01214">
    <property type="entry name" value="Fmp27_GFWDK"/>
    <property type="match status" value="1"/>
</dbReference>
<feature type="region of interest" description="Disordered" evidence="1">
    <location>
        <begin position="1456"/>
        <end position="1483"/>
    </location>
</feature>
<reference evidence="4" key="1">
    <citation type="submission" date="2015-04" db="EMBL/GenBank/DDBJ databases">
        <title>The genome sequence of the plant pathogenic Rhizarian Plasmodiophora brassicae reveals insights in its biotrophic life cycle and the origin of chitin synthesis.</title>
        <authorList>
            <person name="Schwelm A."/>
            <person name="Fogelqvist J."/>
            <person name="Knaust A."/>
            <person name="Julke S."/>
            <person name="Lilja T."/>
            <person name="Dhandapani V."/>
            <person name="Bonilla-Rosso G."/>
            <person name="Karlsson M."/>
            <person name="Shevchenko A."/>
            <person name="Choi S.R."/>
            <person name="Kim H.G."/>
            <person name="Park J.Y."/>
            <person name="Lim Y.P."/>
            <person name="Ludwig-Muller J."/>
            <person name="Dixelius C."/>
        </authorList>
    </citation>
    <scope>NUCLEOTIDE SEQUENCE</scope>
    <source>
        <tissue evidence="4">Potato root galls</tissue>
    </source>
</reference>